<dbReference type="PROSITE" id="PS50928">
    <property type="entry name" value="ABC_TM1"/>
    <property type="match status" value="1"/>
</dbReference>
<organism evidence="9 10">
    <name type="scientific">Nocardia cerradoensis</name>
    <dbReference type="NCBI Taxonomy" id="85688"/>
    <lineage>
        <taxon>Bacteria</taxon>
        <taxon>Bacillati</taxon>
        <taxon>Actinomycetota</taxon>
        <taxon>Actinomycetes</taxon>
        <taxon>Mycobacteriales</taxon>
        <taxon>Nocardiaceae</taxon>
        <taxon>Nocardia</taxon>
    </lineage>
</organism>
<feature type="transmembrane region" description="Helical" evidence="7">
    <location>
        <begin position="122"/>
        <end position="141"/>
    </location>
</feature>
<dbReference type="InterPro" id="IPR035906">
    <property type="entry name" value="MetI-like_sf"/>
</dbReference>
<feature type="transmembrane region" description="Helical" evidence="7">
    <location>
        <begin position="249"/>
        <end position="271"/>
    </location>
</feature>
<reference evidence="9 10" key="1">
    <citation type="submission" date="2017-07" db="EMBL/GenBank/DDBJ databases">
        <title>First draft Genome Sequence of Nocardia cerradoensis isolated from human infection.</title>
        <authorList>
            <person name="Carrasco G."/>
        </authorList>
    </citation>
    <scope>NUCLEOTIDE SEQUENCE [LARGE SCALE GENOMIC DNA]</scope>
    <source>
        <strain evidence="9 10">CNM20130759</strain>
    </source>
</reference>
<evidence type="ECO:0000256" key="1">
    <source>
        <dbReference type="ARBA" id="ARBA00004651"/>
    </source>
</evidence>
<dbReference type="PANTHER" id="PTHR43386">
    <property type="entry name" value="OLIGOPEPTIDE TRANSPORT SYSTEM PERMEASE PROTEIN APPC"/>
    <property type="match status" value="1"/>
</dbReference>
<evidence type="ECO:0000256" key="3">
    <source>
        <dbReference type="ARBA" id="ARBA00022475"/>
    </source>
</evidence>
<sequence>MTDTEIVVPLAPVRRPARQDLSLIAAFAIFAVVLLWALVPGLFTSHNPVVGVPADAFSPPSAAHWFGTDRIGRDSYTRLVYGTRATLVGAFAAVLLGLVAGSVLGVVAAVVRGPVEAIIMRLVDVLFAVPGFLLALVLVAALGPGTLHIALGVGIAAIAPFARLVRAEALRITQLEYVQAARLSGTREPGVLVRHVLPNSIGPVLALVAVELGSTILAIAALGFLGFGAPPPAPEWGTLLSEGRNYLGNAWWLTTFPGLAVMAVVLAFARLSHWIRSATRL</sequence>
<evidence type="ECO:0000256" key="2">
    <source>
        <dbReference type="ARBA" id="ARBA00022448"/>
    </source>
</evidence>
<dbReference type="RefSeq" id="WP_094023972.1">
    <property type="nucleotide sequence ID" value="NZ_NGAF01000001.1"/>
</dbReference>
<comment type="caution">
    <text evidence="9">The sequence shown here is derived from an EMBL/GenBank/DDBJ whole genome shotgun (WGS) entry which is preliminary data.</text>
</comment>
<dbReference type="InterPro" id="IPR050366">
    <property type="entry name" value="BP-dependent_transpt_permease"/>
</dbReference>
<dbReference type="EMBL" id="NGAF01000001">
    <property type="protein sequence ID" value="OXR46911.1"/>
    <property type="molecule type" value="Genomic_DNA"/>
</dbReference>
<dbReference type="InterPro" id="IPR000515">
    <property type="entry name" value="MetI-like"/>
</dbReference>
<feature type="transmembrane region" description="Helical" evidence="7">
    <location>
        <begin position="204"/>
        <end position="229"/>
    </location>
</feature>
<dbReference type="CDD" id="cd06261">
    <property type="entry name" value="TM_PBP2"/>
    <property type="match status" value="1"/>
</dbReference>
<keyword evidence="6 7" id="KW-0472">Membrane</keyword>
<proteinExistence type="inferred from homology"/>
<dbReference type="GO" id="GO:0055085">
    <property type="term" value="P:transmembrane transport"/>
    <property type="evidence" value="ECO:0007669"/>
    <property type="project" value="InterPro"/>
</dbReference>
<evidence type="ECO:0000256" key="5">
    <source>
        <dbReference type="ARBA" id="ARBA00022989"/>
    </source>
</evidence>
<feature type="transmembrane region" description="Helical" evidence="7">
    <location>
        <begin position="21"/>
        <end position="43"/>
    </location>
</feature>
<name>A0A231HDA8_9NOCA</name>
<dbReference type="AlphaFoldDB" id="A0A231HDA8"/>
<comment type="similarity">
    <text evidence="7">Belongs to the binding-protein-dependent transport system permease family.</text>
</comment>
<keyword evidence="10" id="KW-1185">Reference proteome</keyword>
<keyword evidence="2 7" id="KW-0813">Transport</keyword>
<comment type="subcellular location">
    <subcellularLocation>
        <location evidence="1 7">Cell membrane</location>
        <topology evidence="1 7">Multi-pass membrane protein</topology>
    </subcellularLocation>
</comment>
<evidence type="ECO:0000259" key="8">
    <source>
        <dbReference type="PROSITE" id="PS50928"/>
    </source>
</evidence>
<dbReference type="Pfam" id="PF00528">
    <property type="entry name" value="BPD_transp_1"/>
    <property type="match status" value="1"/>
</dbReference>
<keyword evidence="5 7" id="KW-1133">Transmembrane helix</keyword>
<dbReference type="Proteomes" id="UP000215506">
    <property type="component" value="Unassembled WGS sequence"/>
</dbReference>
<feature type="transmembrane region" description="Helical" evidence="7">
    <location>
        <begin position="87"/>
        <end position="110"/>
    </location>
</feature>
<protein>
    <submittedName>
        <fullName evidence="9">Putative D,D-dipeptide transport system permease protein DdpC</fullName>
    </submittedName>
</protein>
<feature type="transmembrane region" description="Helical" evidence="7">
    <location>
        <begin position="147"/>
        <end position="165"/>
    </location>
</feature>
<evidence type="ECO:0000256" key="4">
    <source>
        <dbReference type="ARBA" id="ARBA00022692"/>
    </source>
</evidence>
<accession>A0A231HDA8</accession>
<evidence type="ECO:0000256" key="7">
    <source>
        <dbReference type="RuleBase" id="RU363032"/>
    </source>
</evidence>
<evidence type="ECO:0000313" key="9">
    <source>
        <dbReference type="EMBL" id="OXR46911.1"/>
    </source>
</evidence>
<evidence type="ECO:0000313" key="10">
    <source>
        <dbReference type="Proteomes" id="UP000215506"/>
    </source>
</evidence>
<dbReference type="SUPFAM" id="SSF161098">
    <property type="entry name" value="MetI-like"/>
    <property type="match status" value="1"/>
</dbReference>
<dbReference type="PANTHER" id="PTHR43386:SF1">
    <property type="entry name" value="D,D-DIPEPTIDE TRANSPORT SYSTEM PERMEASE PROTEIN DDPC-RELATED"/>
    <property type="match status" value="1"/>
</dbReference>
<gene>
    <name evidence="9" type="primary">ddpC_1</name>
    <name evidence="9" type="ORF">B7C42_00025</name>
</gene>
<dbReference type="GO" id="GO:0005886">
    <property type="term" value="C:plasma membrane"/>
    <property type="evidence" value="ECO:0007669"/>
    <property type="project" value="UniProtKB-SubCell"/>
</dbReference>
<feature type="domain" description="ABC transmembrane type-1" evidence="8">
    <location>
        <begin position="83"/>
        <end position="272"/>
    </location>
</feature>
<keyword evidence="4 7" id="KW-0812">Transmembrane</keyword>
<keyword evidence="3" id="KW-1003">Cell membrane</keyword>
<evidence type="ECO:0000256" key="6">
    <source>
        <dbReference type="ARBA" id="ARBA00023136"/>
    </source>
</evidence>
<dbReference type="Gene3D" id="1.10.3720.10">
    <property type="entry name" value="MetI-like"/>
    <property type="match status" value="1"/>
</dbReference>